<dbReference type="InterPro" id="IPR036388">
    <property type="entry name" value="WH-like_DNA-bd_sf"/>
</dbReference>
<dbReference type="Gene3D" id="1.10.1740.10">
    <property type="match status" value="1"/>
</dbReference>
<dbReference type="AlphaFoldDB" id="A0A5J5IX30"/>
<dbReference type="Pfam" id="PF04542">
    <property type="entry name" value="Sigma70_r2"/>
    <property type="match status" value="1"/>
</dbReference>
<keyword evidence="4" id="KW-0804">Transcription</keyword>
<dbReference type="InterPro" id="IPR013324">
    <property type="entry name" value="RNA_pol_sigma_r3/r4-like"/>
</dbReference>
<keyword evidence="3" id="KW-0731">Sigma factor</keyword>
<proteinExistence type="inferred from homology"/>
<keyword evidence="9" id="KW-1185">Reference proteome</keyword>
<dbReference type="CDD" id="cd06171">
    <property type="entry name" value="Sigma70_r4"/>
    <property type="match status" value="1"/>
</dbReference>
<evidence type="ECO:0000256" key="3">
    <source>
        <dbReference type="ARBA" id="ARBA00023082"/>
    </source>
</evidence>
<feature type="domain" description="RNA polymerase sigma-70 region 2" evidence="6">
    <location>
        <begin position="25"/>
        <end position="93"/>
    </location>
</feature>
<dbReference type="InterPro" id="IPR013249">
    <property type="entry name" value="RNA_pol_sigma70_r4_t2"/>
</dbReference>
<dbReference type="NCBIfam" id="TIGR02937">
    <property type="entry name" value="sigma70-ECF"/>
    <property type="match status" value="1"/>
</dbReference>
<sequence>MYEDESDAALWLEAVSGTDRAFVVLFDRYRVRVFRAAYRRTGDVGQAEEAVAIVFFEAWRLRKRVRIVDGSLLPWLLAVTTRVSFNLSRAQRRYARMIAQLPPTLEQTDHAADVDERLDNHERTEALTQAIASLSPGDRAVVELCLVEELPLAAAAAALDVPVGTVKSRLHRARRQLRTKLGGPDISIEPITASDPNEGRLS</sequence>
<evidence type="ECO:0000256" key="5">
    <source>
        <dbReference type="SAM" id="MobiDB-lite"/>
    </source>
</evidence>
<dbReference type="Proteomes" id="UP000325827">
    <property type="component" value="Unassembled WGS sequence"/>
</dbReference>
<comment type="caution">
    <text evidence="8">The sequence shown here is derived from an EMBL/GenBank/DDBJ whole genome shotgun (WGS) entry which is preliminary data.</text>
</comment>
<evidence type="ECO:0000259" key="7">
    <source>
        <dbReference type="Pfam" id="PF08281"/>
    </source>
</evidence>
<comment type="similarity">
    <text evidence="1">Belongs to the sigma-70 factor family. ECF subfamily.</text>
</comment>
<dbReference type="Pfam" id="PF08281">
    <property type="entry name" value="Sigma70_r4_2"/>
    <property type="match status" value="1"/>
</dbReference>
<dbReference type="PANTHER" id="PTHR43133">
    <property type="entry name" value="RNA POLYMERASE ECF-TYPE SIGMA FACTO"/>
    <property type="match status" value="1"/>
</dbReference>
<reference evidence="9" key="1">
    <citation type="submission" date="2019-09" db="EMBL/GenBank/DDBJ databases">
        <title>Mumia zhuanghuii sp. nov. isolated from the intestinal contents of plateau pika (Ochotona curzoniae) in the Qinghai-Tibet plateau of China.</title>
        <authorList>
            <person name="Tian Z."/>
        </authorList>
    </citation>
    <scope>NUCLEOTIDE SEQUENCE [LARGE SCALE GENOMIC DNA]</scope>
    <source>
        <strain evidence="9">JCM 30598</strain>
    </source>
</reference>
<dbReference type="InterPro" id="IPR039425">
    <property type="entry name" value="RNA_pol_sigma-70-like"/>
</dbReference>
<evidence type="ECO:0000259" key="6">
    <source>
        <dbReference type="Pfam" id="PF04542"/>
    </source>
</evidence>
<dbReference type="InterPro" id="IPR007627">
    <property type="entry name" value="RNA_pol_sigma70_r2"/>
</dbReference>
<gene>
    <name evidence="8" type="ORF">F6B43_15905</name>
</gene>
<dbReference type="GO" id="GO:0006352">
    <property type="term" value="P:DNA-templated transcription initiation"/>
    <property type="evidence" value="ECO:0007669"/>
    <property type="project" value="InterPro"/>
</dbReference>
<dbReference type="RefSeq" id="WP_150449992.1">
    <property type="nucleotide sequence ID" value="NZ_VYSA01000004.1"/>
</dbReference>
<dbReference type="PANTHER" id="PTHR43133:SF25">
    <property type="entry name" value="RNA POLYMERASE SIGMA FACTOR RFAY-RELATED"/>
    <property type="match status" value="1"/>
</dbReference>
<organism evidence="8 9">
    <name type="scientific">Microbacterium rhizomatis</name>
    <dbReference type="NCBI Taxonomy" id="1631477"/>
    <lineage>
        <taxon>Bacteria</taxon>
        <taxon>Bacillati</taxon>
        <taxon>Actinomycetota</taxon>
        <taxon>Actinomycetes</taxon>
        <taxon>Micrococcales</taxon>
        <taxon>Microbacteriaceae</taxon>
        <taxon>Microbacterium</taxon>
    </lineage>
</organism>
<protein>
    <submittedName>
        <fullName evidence="8">RNA polymerase sigma factor</fullName>
    </submittedName>
</protein>
<dbReference type="InterPro" id="IPR014284">
    <property type="entry name" value="RNA_pol_sigma-70_dom"/>
</dbReference>
<evidence type="ECO:0000313" key="9">
    <source>
        <dbReference type="Proteomes" id="UP000325827"/>
    </source>
</evidence>
<dbReference type="EMBL" id="VYSA01000004">
    <property type="protein sequence ID" value="KAA9105850.1"/>
    <property type="molecule type" value="Genomic_DNA"/>
</dbReference>
<dbReference type="Gene3D" id="1.10.10.10">
    <property type="entry name" value="Winged helix-like DNA-binding domain superfamily/Winged helix DNA-binding domain"/>
    <property type="match status" value="1"/>
</dbReference>
<evidence type="ECO:0000313" key="8">
    <source>
        <dbReference type="EMBL" id="KAA9105850.1"/>
    </source>
</evidence>
<dbReference type="GO" id="GO:0003677">
    <property type="term" value="F:DNA binding"/>
    <property type="evidence" value="ECO:0007669"/>
    <property type="project" value="InterPro"/>
</dbReference>
<feature type="domain" description="RNA polymerase sigma factor 70 region 4 type 2" evidence="7">
    <location>
        <begin position="125"/>
        <end position="177"/>
    </location>
</feature>
<dbReference type="InterPro" id="IPR013325">
    <property type="entry name" value="RNA_pol_sigma_r2"/>
</dbReference>
<keyword evidence="2" id="KW-0805">Transcription regulation</keyword>
<evidence type="ECO:0000256" key="4">
    <source>
        <dbReference type="ARBA" id="ARBA00023163"/>
    </source>
</evidence>
<dbReference type="GO" id="GO:0016987">
    <property type="term" value="F:sigma factor activity"/>
    <property type="evidence" value="ECO:0007669"/>
    <property type="project" value="UniProtKB-KW"/>
</dbReference>
<dbReference type="OrthoDB" id="3747638at2"/>
<evidence type="ECO:0000256" key="2">
    <source>
        <dbReference type="ARBA" id="ARBA00023015"/>
    </source>
</evidence>
<dbReference type="SUPFAM" id="SSF88946">
    <property type="entry name" value="Sigma2 domain of RNA polymerase sigma factors"/>
    <property type="match status" value="1"/>
</dbReference>
<evidence type="ECO:0000256" key="1">
    <source>
        <dbReference type="ARBA" id="ARBA00010641"/>
    </source>
</evidence>
<accession>A0A5J5IX30</accession>
<dbReference type="SUPFAM" id="SSF88659">
    <property type="entry name" value="Sigma3 and sigma4 domains of RNA polymerase sigma factors"/>
    <property type="match status" value="1"/>
</dbReference>
<name>A0A5J5IX30_9MICO</name>
<feature type="region of interest" description="Disordered" evidence="5">
    <location>
        <begin position="181"/>
        <end position="202"/>
    </location>
</feature>